<accession>A0A286FDV0</accession>
<sequence>MSKQSSSFIGYRQPGDCRPNADIVVYFPGTTADLPLIEASNLVFKGGIANVPNQGIAFNGFGAGDYKIDFDSIKPGGAGVKLRCATTELKQRIRFNVARSSSCGEYMTNVIALELKPVETCAQAYEFDEELPLNLFKRCSTLETDCQVTESLARQFNANYAHLGTAYQVIESVEGANRYAVDIEIKNPGDYFQVEQHEGLSRPRVIIPSNKRTYTRSLVQDWFNTAPNAPLIFSGVDATLNVIELFITIDVNTTMSGIATSDLASDTNTTTKVPVTVTVLFEQNSNGDAAFAKLKALLKGPGSGNGAAPYISRMIDDTCADNVLFPYTLVRADSGDGAAFAAIKADYPDIKTAFMVGYIGGKSYYEIYTGSDGLPVPSSAKPNDVLTKGGNQVPAPYTVSACPAGTACGDCPPSPGAPI</sequence>
<organism evidence="1 2">
    <name type="scientific">Spirosoma fluviale</name>
    <dbReference type="NCBI Taxonomy" id="1597977"/>
    <lineage>
        <taxon>Bacteria</taxon>
        <taxon>Pseudomonadati</taxon>
        <taxon>Bacteroidota</taxon>
        <taxon>Cytophagia</taxon>
        <taxon>Cytophagales</taxon>
        <taxon>Cytophagaceae</taxon>
        <taxon>Spirosoma</taxon>
    </lineage>
</organism>
<reference evidence="2" key="1">
    <citation type="submission" date="2017-09" db="EMBL/GenBank/DDBJ databases">
        <authorList>
            <person name="Varghese N."/>
            <person name="Submissions S."/>
        </authorList>
    </citation>
    <scope>NUCLEOTIDE SEQUENCE [LARGE SCALE GENOMIC DNA]</scope>
    <source>
        <strain evidence="2">DSM 29961</strain>
    </source>
</reference>
<protein>
    <submittedName>
        <fullName evidence="1">Uncharacterized protein</fullName>
    </submittedName>
</protein>
<evidence type="ECO:0000313" key="2">
    <source>
        <dbReference type="Proteomes" id="UP000219452"/>
    </source>
</evidence>
<gene>
    <name evidence="1" type="ORF">SAMN06269250_1642</name>
</gene>
<dbReference type="AlphaFoldDB" id="A0A286FDV0"/>
<proteinExistence type="predicted"/>
<evidence type="ECO:0000313" key="1">
    <source>
        <dbReference type="EMBL" id="SOD81004.1"/>
    </source>
</evidence>
<keyword evidence="2" id="KW-1185">Reference proteome</keyword>
<name>A0A286FDV0_9BACT</name>
<dbReference type="Proteomes" id="UP000219452">
    <property type="component" value="Unassembled WGS sequence"/>
</dbReference>
<dbReference type="RefSeq" id="WP_097125259.1">
    <property type="nucleotide sequence ID" value="NZ_OCNH01000001.1"/>
</dbReference>
<dbReference type="EMBL" id="OCNH01000001">
    <property type="protein sequence ID" value="SOD81004.1"/>
    <property type="molecule type" value="Genomic_DNA"/>
</dbReference>